<feature type="compositionally biased region" description="Polar residues" evidence="1">
    <location>
        <begin position="79"/>
        <end position="100"/>
    </location>
</feature>
<evidence type="ECO:0000256" key="1">
    <source>
        <dbReference type="SAM" id="MobiDB-lite"/>
    </source>
</evidence>
<proteinExistence type="predicted"/>
<reference evidence="2 3" key="1">
    <citation type="submission" date="2020-03" db="EMBL/GenBank/DDBJ databases">
        <title>Dissostichus mawsoni Genome sequencing and assembly.</title>
        <authorList>
            <person name="Park H."/>
        </authorList>
    </citation>
    <scope>NUCLEOTIDE SEQUENCE [LARGE SCALE GENOMIC DNA]</scope>
    <source>
        <strain evidence="2">DM0001</strain>
        <tissue evidence="2">Muscle</tissue>
    </source>
</reference>
<feature type="compositionally biased region" description="Basic and acidic residues" evidence="1">
    <location>
        <begin position="135"/>
        <end position="148"/>
    </location>
</feature>
<dbReference type="Proteomes" id="UP000518266">
    <property type="component" value="Unassembled WGS sequence"/>
</dbReference>
<evidence type="ECO:0000313" key="3">
    <source>
        <dbReference type="Proteomes" id="UP000518266"/>
    </source>
</evidence>
<evidence type="ECO:0000313" key="2">
    <source>
        <dbReference type="EMBL" id="KAF3840898.1"/>
    </source>
</evidence>
<dbReference type="EMBL" id="JAAKFY010000020">
    <property type="protein sequence ID" value="KAF3840898.1"/>
    <property type="molecule type" value="Genomic_DNA"/>
</dbReference>
<protein>
    <submittedName>
        <fullName evidence="2">Uncharacterized protein</fullName>
    </submittedName>
</protein>
<sequence>MYLLNVLPLCKSQFLYLNPLLPLLRPELMYLLNVLPLYKSQFLYLNPLLPLLGSQLMYLLNLLPLFCIKTPFCSDPSFSTQTPSCTNPAHSPVTSPSSTPGEAPASAKMRASGRASVDGGLTSPSSTGPQTMLSKTEELQGQPRERRIPQQKASGLSKIPVVGGGRAGRIPVRDSQHDDEEASRVPPTPVLEKERPHFNSHEARIKDKICNVEANVPTSKNTQEESQQLPQPKVLTSLPRDSKIPVKHGAPPHAASQIPQAKEPYRTKIPVSKVPVRRADCDSWLHCDSTRVKRLTALKHKISPQGAEATILALWC</sequence>
<keyword evidence="3" id="KW-1185">Reference proteome</keyword>
<dbReference type="OrthoDB" id="8445519at2759"/>
<accession>A0A7J5XXQ7</accession>
<name>A0A7J5XXQ7_DISMA</name>
<gene>
    <name evidence="2" type="ORF">F7725_006760</name>
</gene>
<dbReference type="AlphaFoldDB" id="A0A7J5XXQ7"/>
<organism evidence="2 3">
    <name type="scientific">Dissostichus mawsoni</name>
    <name type="common">Antarctic cod</name>
    <dbReference type="NCBI Taxonomy" id="36200"/>
    <lineage>
        <taxon>Eukaryota</taxon>
        <taxon>Metazoa</taxon>
        <taxon>Chordata</taxon>
        <taxon>Craniata</taxon>
        <taxon>Vertebrata</taxon>
        <taxon>Euteleostomi</taxon>
        <taxon>Actinopterygii</taxon>
        <taxon>Neopterygii</taxon>
        <taxon>Teleostei</taxon>
        <taxon>Neoteleostei</taxon>
        <taxon>Acanthomorphata</taxon>
        <taxon>Eupercaria</taxon>
        <taxon>Perciformes</taxon>
        <taxon>Notothenioidei</taxon>
        <taxon>Nototheniidae</taxon>
        <taxon>Dissostichus</taxon>
    </lineage>
</organism>
<comment type="caution">
    <text evidence="2">The sequence shown here is derived from an EMBL/GenBank/DDBJ whole genome shotgun (WGS) entry which is preliminary data.</text>
</comment>
<feature type="compositionally biased region" description="Polar residues" evidence="1">
    <location>
        <begin position="122"/>
        <end position="134"/>
    </location>
</feature>
<feature type="region of interest" description="Disordered" evidence="1">
    <location>
        <begin position="79"/>
        <end position="193"/>
    </location>
</feature>